<dbReference type="KEGG" id="smo:SELMODRAFT_416586"/>
<evidence type="ECO:0000313" key="1">
    <source>
        <dbReference type="EMBL" id="EFJ22350.1"/>
    </source>
</evidence>
<dbReference type="HOGENOM" id="CLU_2175412_0_0_1"/>
<dbReference type="InParanoid" id="D8RZS5"/>
<dbReference type="Proteomes" id="UP000001514">
    <property type="component" value="Unassembled WGS sequence"/>
</dbReference>
<gene>
    <name evidence="1" type="ORF">SELMODRAFT_416586</name>
</gene>
<sequence>MASRGNEPLNAAQRPQEIVQESRGLREFLIRKTKVEPSTLTVERIYNHSHELLVLVTDFDLVGGCRADKGDTLKASYSHVVSPFTRTTIGTEISHKLSTKDTVSIGGWTR</sequence>
<reference evidence="1 2" key="1">
    <citation type="journal article" date="2011" name="Science">
        <title>The Selaginella genome identifies genetic changes associated with the evolution of vascular plants.</title>
        <authorList>
            <person name="Banks J.A."/>
            <person name="Nishiyama T."/>
            <person name="Hasebe M."/>
            <person name="Bowman J.L."/>
            <person name="Gribskov M."/>
            <person name="dePamphilis C."/>
            <person name="Albert V.A."/>
            <person name="Aono N."/>
            <person name="Aoyama T."/>
            <person name="Ambrose B.A."/>
            <person name="Ashton N.W."/>
            <person name="Axtell M.J."/>
            <person name="Barker E."/>
            <person name="Barker M.S."/>
            <person name="Bennetzen J.L."/>
            <person name="Bonawitz N.D."/>
            <person name="Chapple C."/>
            <person name="Cheng C."/>
            <person name="Correa L.G."/>
            <person name="Dacre M."/>
            <person name="DeBarry J."/>
            <person name="Dreyer I."/>
            <person name="Elias M."/>
            <person name="Engstrom E.M."/>
            <person name="Estelle M."/>
            <person name="Feng L."/>
            <person name="Finet C."/>
            <person name="Floyd S.K."/>
            <person name="Frommer W.B."/>
            <person name="Fujita T."/>
            <person name="Gramzow L."/>
            <person name="Gutensohn M."/>
            <person name="Harholt J."/>
            <person name="Hattori M."/>
            <person name="Heyl A."/>
            <person name="Hirai T."/>
            <person name="Hiwatashi Y."/>
            <person name="Ishikawa M."/>
            <person name="Iwata M."/>
            <person name="Karol K.G."/>
            <person name="Koehler B."/>
            <person name="Kolukisaoglu U."/>
            <person name="Kubo M."/>
            <person name="Kurata T."/>
            <person name="Lalonde S."/>
            <person name="Li K."/>
            <person name="Li Y."/>
            <person name="Litt A."/>
            <person name="Lyons E."/>
            <person name="Manning G."/>
            <person name="Maruyama T."/>
            <person name="Michael T.P."/>
            <person name="Mikami K."/>
            <person name="Miyazaki S."/>
            <person name="Morinaga S."/>
            <person name="Murata T."/>
            <person name="Mueller-Roeber B."/>
            <person name="Nelson D.R."/>
            <person name="Obara M."/>
            <person name="Oguri Y."/>
            <person name="Olmstead R.G."/>
            <person name="Onodera N."/>
            <person name="Petersen B.L."/>
            <person name="Pils B."/>
            <person name="Prigge M."/>
            <person name="Rensing S.A."/>
            <person name="Riano-Pachon D.M."/>
            <person name="Roberts A.W."/>
            <person name="Sato Y."/>
            <person name="Scheller H.V."/>
            <person name="Schulz B."/>
            <person name="Schulz C."/>
            <person name="Shakirov E.V."/>
            <person name="Shibagaki N."/>
            <person name="Shinohara N."/>
            <person name="Shippen D.E."/>
            <person name="Soerensen I."/>
            <person name="Sotooka R."/>
            <person name="Sugimoto N."/>
            <person name="Sugita M."/>
            <person name="Sumikawa N."/>
            <person name="Tanurdzic M."/>
            <person name="Theissen G."/>
            <person name="Ulvskov P."/>
            <person name="Wakazuki S."/>
            <person name="Weng J.K."/>
            <person name="Willats W.W."/>
            <person name="Wipf D."/>
            <person name="Wolf P.G."/>
            <person name="Yang L."/>
            <person name="Zimmer A.D."/>
            <person name="Zhu Q."/>
            <person name="Mitros T."/>
            <person name="Hellsten U."/>
            <person name="Loque D."/>
            <person name="Otillar R."/>
            <person name="Salamov A."/>
            <person name="Schmutz J."/>
            <person name="Shapiro H."/>
            <person name="Lindquist E."/>
            <person name="Lucas S."/>
            <person name="Rokhsar D."/>
            <person name="Grigoriev I.V."/>
        </authorList>
    </citation>
    <scope>NUCLEOTIDE SEQUENCE [LARGE SCALE GENOMIC DNA]</scope>
</reference>
<dbReference type="EMBL" id="GL377596">
    <property type="protein sequence ID" value="EFJ22350.1"/>
    <property type="molecule type" value="Genomic_DNA"/>
</dbReference>
<evidence type="ECO:0000313" key="2">
    <source>
        <dbReference type="Proteomes" id="UP000001514"/>
    </source>
</evidence>
<dbReference type="AlphaFoldDB" id="D8RZS5"/>
<protein>
    <submittedName>
        <fullName evidence="1">Uncharacterized protein</fullName>
    </submittedName>
</protein>
<accession>D8RZS5</accession>
<dbReference type="Gramene" id="EFJ22350">
    <property type="protein sequence ID" value="EFJ22350"/>
    <property type="gene ID" value="SELMODRAFT_416586"/>
</dbReference>
<dbReference type="STRING" id="88036.D8RZS5"/>
<proteinExistence type="predicted"/>
<organism evidence="2">
    <name type="scientific">Selaginella moellendorffii</name>
    <name type="common">Spikemoss</name>
    <dbReference type="NCBI Taxonomy" id="88036"/>
    <lineage>
        <taxon>Eukaryota</taxon>
        <taxon>Viridiplantae</taxon>
        <taxon>Streptophyta</taxon>
        <taxon>Embryophyta</taxon>
        <taxon>Tracheophyta</taxon>
        <taxon>Lycopodiopsida</taxon>
        <taxon>Selaginellales</taxon>
        <taxon>Selaginellaceae</taxon>
        <taxon>Selaginella</taxon>
    </lineage>
</organism>
<keyword evidence="2" id="KW-1185">Reference proteome</keyword>
<name>D8RZS5_SELML</name>